<feature type="region of interest" description="Disordered" evidence="1">
    <location>
        <begin position="1"/>
        <end position="27"/>
    </location>
</feature>
<dbReference type="GO" id="GO:0010073">
    <property type="term" value="P:meristem maintenance"/>
    <property type="evidence" value="ECO:0007669"/>
    <property type="project" value="InterPro"/>
</dbReference>
<evidence type="ECO:0000313" key="3">
    <source>
        <dbReference type="EMBL" id="KAF6135753.1"/>
    </source>
</evidence>
<gene>
    <name evidence="3" type="ORF">GIB67_028609</name>
</gene>
<evidence type="ECO:0000256" key="1">
    <source>
        <dbReference type="SAM" id="MobiDB-lite"/>
    </source>
</evidence>
<feature type="compositionally biased region" description="Acidic residues" evidence="1">
    <location>
        <begin position="9"/>
        <end position="27"/>
    </location>
</feature>
<dbReference type="Pfam" id="PF10536">
    <property type="entry name" value="PMD"/>
    <property type="match status" value="1"/>
</dbReference>
<accession>A0A7J7KZH6</accession>
<comment type="caution">
    <text evidence="3">The sequence shown here is derived from an EMBL/GenBank/DDBJ whole genome shotgun (WGS) entry which is preliminary data.</text>
</comment>
<dbReference type="Proteomes" id="UP000541444">
    <property type="component" value="Unassembled WGS sequence"/>
</dbReference>
<dbReference type="InterPro" id="IPR019557">
    <property type="entry name" value="AminoTfrase-like_pln_mobile"/>
</dbReference>
<evidence type="ECO:0000313" key="4">
    <source>
        <dbReference type="Proteomes" id="UP000541444"/>
    </source>
</evidence>
<dbReference type="AlphaFoldDB" id="A0A7J7KZH6"/>
<feature type="domain" description="Aminotransferase-like plant mobile" evidence="2">
    <location>
        <begin position="135"/>
        <end position="361"/>
    </location>
</feature>
<dbReference type="InterPro" id="IPR044824">
    <property type="entry name" value="MAIN-like"/>
</dbReference>
<proteinExistence type="predicted"/>
<dbReference type="EMBL" id="JACGCM010002779">
    <property type="protein sequence ID" value="KAF6135753.1"/>
    <property type="molecule type" value="Genomic_DNA"/>
</dbReference>
<organism evidence="3 4">
    <name type="scientific">Kingdonia uniflora</name>
    <dbReference type="NCBI Taxonomy" id="39325"/>
    <lineage>
        <taxon>Eukaryota</taxon>
        <taxon>Viridiplantae</taxon>
        <taxon>Streptophyta</taxon>
        <taxon>Embryophyta</taxon>
        <taxon>Tracheophyta</taxon>
        <taxon>Spermatophyta</taxon>
        <taxon>Magnoliopsida</taxon>
        <taxon>Ranunculales</taxon>
        <taxon>Circaeasteraceae</taxon>
        <taxon>Kingdonia</taxon>
    </lineage>
</organism>
<sequence length="528" mass="60368">MQDLTMSSAEEEYDGTDDELEFESDEDEGYVSQIRFLSGKKRKITYEELNVSTEPPLPLSQNYEPRDFWQLTQSNGKGNLSTSVATTSAQVGFKCRSVLVKLRKMYLILIEVPHLKHKLKATNLMSLFDCKIGNSDNQVIVSMVERWWAATHTFHIPCGELGITPRDFTVHTGIGIGIGKPMALDESYTEYGNALRIFPDMESKDYEKGCISFAHLRTYLDHTRVNIKDPANTNTIFRAFMLLYFGGVLFGNSKSWDRLELLGSIVILNKKGSMIDFGSAILGHLYYYLDQASKQEVKYINGLFQLIEYQCYDYCQIGHHILIDNRNKAKHHLTLMRQQMDLRTINNMQWDPFRNMEDALKLEVIIAAGWIEAQHYIVGHHVDYDAYWRHVSHGALMLDIAKCDNIDIPGLGALTARITFPHVEFPTGDFSTQDTQIPPPQLGDYPGWIMEFGSPHETRWHTVPSIATTSTVDEPTGYDFFAMTEGIRKLTLDRTLDLEARHLHDESRITHLTADLRRTEGHLSQLND</sequence>
<protein>
    <recommendedName>
        <fullName evidence="2">Aminotransferase-like plant mobile domain-containing protein</fullName>
    </recommendedName>
</protein>
<keyword evidence="4" id="KW-1185">Reference proteome</keyword>
<reference evidence="3 4" key="1">
    <citation type="journal article" date="2020" name="IScience">
        <title>Genome Sequencing of the Endangered Kingdonia uniflora (Circaeasteraceae, Ranunculales) Reveals Potential Mechanisms of Evolutionary Specialization.</title>
        <authorList>
            <person name="Sun Y."/>
            <person name="Deng T."/>
            <person name="Zhang A."/>
            <person name="Moore M.J."/>
            <person name="Landis J.B."/>
            <person name="Lin N."/>
            <person name="Zhang H."/>
            <person name="Zhang X."/>
            <person name="Huang J."/>
            <person name="Zhang X."/>
            <person name="Sun H."/>
            <person name="Wang H."/>
        </authorList>
    </citation>
    <scope>NUCLEOTIDE SEQUENCE [LARGE SCALE GENOMIC DNA]</scope>
    <source>
        <strain evidence="3">TB1705</strain>
        <tissue evidence="3">Leaf</tissue>
    </source>
</reference>
<evidence type="ECO:0000259" key="2">
    <source>
        <dbReference type="Pfam" id="PF10536"/>
    </source>
</evidence>
<dbReference type="PANTHER" id="PTHR46033:SF8">
    <property type="entry name" value="PROTEIN MAINTENANCE OF MERISTEMS-LIKE"/>
    <property type="match status" value="1"/>
</dbReference>
<dbReference type="PANTHER" id="PTHR46033">
    <property type="entry name" value="PROTEIN MAIN-LIKE 2"/>
    <property type="match status" value="1"/>
</dbReference>
<name>A0A7J7KZH6_9MAGN</name>